<evidence type="ECO:0000313" key="3">
    <source>
        <dbReference type="Proteomes" id="UP000028135"/>
    </source>
</evidence>
<name>A0A8E0WTA8_9SPHN</name>
<feature type="region of interest" description="Disordered" evidence="1">
    <location>
        <begin position="1"/>
        <end position="33"/>
    </location>
</feature>
<proteinExistence type="predicted"/>
<dbReference type="EMBL" id="JANF02000036">
    <property type="protein sequence ID" value="KER37022.1"/>
    <property type="molecule type" value="Genomic_DNA"/>
</dbReference>
<reference evidence="2 3" key="1">
    <citation type="submission" date="2014-05" db="EMBL/GenBank/DDBJ databases">
        <title>Genome Announcement of Sphingobium lucknowense F2.</title>
        <authorList>
            <person name="Lal R."/>
            <person name="Negi V."/>
            <person name="Lata P."/>
            <person name="Sangwan N."/>
            <person name="Gupta S.K."/>
            <person name="Rao D.L.N."/>
            <person name="Das S."/>
        </authorList>
    </citation>
    <scope>NUCLEOTIDE SEQUENCE [LARGE SCALE GENOMIC DNA]</scope>
    <source>
        <strain evidence="2 3">F2</strain>
    </source>
</reference>
<evidence type="ECO:0000313" key="2">
    <source>
        <dbReference type="EMBL" id="KER37022.1"/>
    </source>
</evidence>
<evidence type="ECO:0000256" key="1">
    <source>
        <dbReference type="SAM" id="MobiDB-lite"/>
    </source>
</evidence>
<accession>A0A8E0WTA8</accession>
<sequence length="72" mass="8198">MPAGKSLDPERRGISGRRSAKRGRDIATASSFPSESETVRIDLPVWKFVLQLLYATNLFDEDRNMKRPVPHE</sequence>
<organism evidence="2 3">
    <name type="scientific">Sphingobium indicum F2</name>
    <dbReference type="NCBI Taxonomy" id="1450518"/>
    <lineage>
        <taxon>Bacteria</taxon>
        <taxon>Pseudomonadati</taxon>
        <taxon>Pseudomonadota</taxon>
        <taxon>Alphaproteobacteria</taxon>
        <taxon>Sphingomonadales</taxon>
        <taxon>Sphingomonadaceae</taxon>
        <taxon>Sphingobium</taxon>
    </lineage>
</organism>
<dbReference type="Proteomes" id="UP000028135">
    <property type="component" value="Unassembled WGS sequence"/>
</dbReference>
<comment type="caution">
    <text evidence="2">The sequence shown here is derived from an EMBL/GenBank/DDBJ whole genome shotgun (WGS) entry which is preliminary data.</text>
</comment>
<protein>
    <submittedName>
        <fullName evidence="2">Uncharacterized protein</fullName>
    </submittedName>
</protein>
<dbReference type="AlphaFoldDB" id="A0A8E0WTA8"/>
<gene>
    <name evidence="2" type="ORF">AL00_07575</name>
</gene>